<dbReference type="InParanoid" id="W2S490"/>
<evidence type="ECO:0000256" key="5">
    <source>
        <dbReference type="SAM" id="MobiDB-lite"/>
    </source>
</evidence>
<proteinExistence type="predicted"/>
<reference evidence="7 8" key="1">
    <citation type="submission" date="2013-03" db="EMBL/GenBank/DDBJ databases">
        <title>The Genome Sequence of Phialophora europaea CBS 101466.</title>
        <authorList>
            <consortium name="The Broad Institute Genomics Platform"/>
            <person name="Cuomo C."/>
            <person name="de Hoog S."/>
            <person name="Gorbushina A."/>
            <person name="Walker B."/>
            <person name="Young S.K."/>
            <person name="Zeng Q."/>
            <person name="Gargeya S."/>
            <person name="Fitzgerald M."/>
            <person name="Haas B."/>
            <person name="Abouelleil A."/>
            <person name="Allen A.W."/>
            <person name="Alvarado L."/>
            <person name="Arachchi H.M."/>
            <person name="Berlin A.M."/>
            <person name="Chapman S.B."/>
            <person name="Gainer-Dewar J."/>
            <person name="Goldberg J."/>
            <person name="Griggs A."/>
            <person name="Gujja S."/>
            <person name="Hansen M."/>
            <person name="Howarth C."/>
            <person name="Imamovic A."/>
            <person name="Ireland A."/>
            <person name="Larimer J."/>
            <person name="McCowan C."/>
            <person name="Murphy C."/>
            <person name="Pearson M."/>
            <person name="Poon T.W."/>
            <person name="Priest M."/>
            <person name="Roberts A."/>
            <person name="Saif S."/>
            <person name="Shea T."/>
            <person name="Sisk P."/>
            <person name="Sykes S."/>
            <person name="Wortman J."/>
            <person name="Nusbaum C."/>
            <person name="Birren B."/>
        </authorList>
    </citation>
    <scope>NUCLEOTIDE SEQUENCE [LARGE SCALE GENOMIC DNA]</scope>
    <source>
        <strain evidence="7 8">CBS 101466</strain>
    </source>
</reference>
<protein>
    <recommendedName>
        <fullName evidence="9">Magnesium transporter</fullName>
    </recommendedName>
</protein>
<evidence type="ECO:0000313" key="8">
    <source>
        <dbReference type="Proteomes" id="UP000030752"/>
    </source>
</evidence>
<evidence type="ECO:0008006" key="9">
    <source>
        <dbReference type="Google" id="ProtNLM"/>
    </source>
</evidence>
<dbReference type="Proteomes" id="UP000030752">
    <property type="component" value="Unassembled WGS sequence"/>
</dbReference>
<dbReference type="GO" id="GO:0050897">
    <property type="term" value="F:cobalt ion binding"/>
    <property type="evidence" value="ECO:0007669"/>
    <property type="project" value="TreeGrafter"/>
</dbReference>
<dbReference type="GO" id="GO:0000287">
    <property type="term" value="F:magnesium ion binding"/>
    <property type="evidence" value="ECO:0007669"/>
    <property type="project" value="TreeGrafter"/>
</dbReference>
<dbReference type="GeneID" id="19970019"/>
<comment type="subcellular location">
    <subcellularLocation>
        <location evidence="1">Cell membrane</location>
        <topology evidence="1">Multi-pass membrane protein</topology>
    </subcellularLocation>
</comment>
<evidence type="ECO:0000256" key="1">
    <source>
        <dbReference type="ARBA" id="ARBA00004651"/>
    </source>
</evidence>
<keyword evidence="2 6" id="KW-0812">Transmembrane</keyword>
<evidence type="ECO:0000256" key="2">
    <source>
        <dbReference type="ARBA" id="ARBA00022692"/>
    </source>
</evidence>
<dbReference type="InterPro" id="IPR002523">
    <property type="entry name" value="MgTranspt_CorA/ZnTranspt_ZntB"/>
</dbReference>
<keyword evidence="4 6" id="KW-0472">Membrane</keyword>
<dbReference type="Gene3D" id="1.20.58.340">
    <property type="entry name" value="Magnesium transport protein CorA, transmembrane region"/>
    <property type="match status" value="1"/>
</dbReference>
<dbReference type="AlphaFoldDB" id="W2S490"/>
<dbReference type="eggNOG" id="ENOG502S5DR">
    <property type="taxonomic scope" value="Eukaryota"/>
</dbReference>
<dbReference type="GO" id="GO:0015095">
    <property type="term" value="F:magnesium ion transmembrane transporter activity"/>
    <property type="evidence" value="ECO:0007669"/>
    <property type="project" value="TreeGrafter"/>
</dbReference>
<dbReference type="STRING" id="1220924.W2S490"/>
<dbReference type="Pfam" id="PF01544">
    <property type="entry name" value="CorA"/>
    <property type="match status" value="1"/>
</dbReference>
<dbReference type="SUPFAM" id="SSF144083">
    <property type="entry name" value="Magnesium transport protein CorA, transmembrane region"/>
    <property type="match status" value="1"/>
</dbReference>
<dbReference type="VEuPathDB" id="FungiDB:HMPREF1541_02680"/>
<evidence type="ECO:0000256" key="6">
    <source>
        <dbReference type="SAM" id="Phobius"/>
    </source>
</evidence>
<feature type="transmembrane region" description="Helical" evidence="6">
    <location>
        <begin position="500"/>
        <end position="521"/>
    </location>
</feature>
<dbReference type="PANTHER" id="PTHR46494:SF1">
    <property type="entry name" value="CORA FAMILY METAL ION TRANSPORTER (EUROFUNG)"/>
    <property type="match status" value="1"/>
</dbReference>
<feature type="region of interest" description="Disordered" evidence="5">
    <location>
        <begin position="1"/>
        <end position="40"/>
    </location>
</feature>
<name>W2S490_CYPE1</name>
<organism evidence="7 8">
    <name type="scientific">Cyphellophora europaea (strain CBS 101466)</name>
    <name type="common">Phialophora europaea</name>
    <dbReference type="NCBI Taxonomy" id="1220924"/>
    <lineage>
        <taxon>Eukaryota</taxon>
        <taxon>Fungi</taxon>
        <taxon>Dikarya</taxon>
        <taxon>Ascomycota</taxon>
        <taxon>Pezizomycotina</taxon>
        <taxon>Eurotiomycetes</taxon>
        <taxon>Chaetothyriomycetidae</taxon>
        <taxon>Chaetothyriales</taxon>
        <taxon>Cyphellophoraceae</taxon>
        <taxon>Cyphellophora</taxon>
    </lineage>
</organism>
<evidence type="ECO:0000256" key="3">
    <source>
        <dbReference type="ARBA" id="ARBA00022989"/>
    </source>
</evidence>
<feature type="transmembrane region" description="Helical" evidence="6">
    <location>
        <begin position="464"/>
        <end position="488"/>
    </location>
</feature>
<evidence type="ECO:0000313" key="7">
    <source>
        <dbReference type="EMBL" id="ETN43521.1"/>
    </source>
</evidence>
<dbReference type="EMBL" id="KB822718">
    <property type="protein sequence ID" value="ETN43521.1"/>
    <property type="molecule type" value="Genomic_DNA"/>
</dbReference>
<dbReference type="InterPro" id="IPR045863">
    <property type="entry name" value="CorA_TM1_TM2"/>
</dbReference>
<feature type="compositionally biased region" description="Basic and acidic residues" evidence="5">
    <location>
        <begin position="23"/>
        <end position="32"/>
    </location>
</feature>
<sequence>MTDLPSTNIVHTRRPPIPSTESRQSEEVEKESGISAQASDRISGAIGRLVPFFERQAGRIERQPGFDATTKTTDLRRITSAPAVGGSGEADVVEGGVMSIIALVDDQMSKGAPFPPQEFPITAKDYEETPSSSASDLMWRLQADRTALEAGQSKNQPSPEAGAEFSFQEVKEELFLSVYGMLRCFINVKTHKSRLIAKSERQTYPNRHEIKYVVAAKDEIEKLELVCSDLLKGIRPDSGDDDGAIRYNMPTPLIQAFESIVLYLLCIWRASRRYGVESSHLTQVQDQFYEHLREAEAAFIRMRVHAEADDDRFAGFESLRTADTLLALLVENVLDISDSSVVEDRPDAPHFDLRHVYSKYTSECIVKAKRHASARIHKDVKLLIEEIATVGEILEQQRSIVNDLFSIKKRESPMQALDQRVKRRTLAHLDETARHFKKLYEHARQAADWNQHFINVRGEDNNKAIYVFTAVTVIFLPLTFVAGLLGMNTKEIRDTKDSQWLFWAVAMPFTACVLVICIGIVQYKFLVRKRLNAVLRRCCGSRRRR</sequence>
<keyword evidence="8" id="KW-1185">Reference proteome</keyword>
<dbReference type="PANTHER" id="PTHR46494">
    <property type="entry name" value="CORA FAMILY METAL ION TRANSPORTER (EUROFUNG)"/>
    <property type="match status" value="1"/>
</dbReference>
<feature type="compositionally biased region" description="Polar residues" evidence="5">
    <location>
        <begin position="1"/>
        <end position="10"/>
    </location>
</feature>
<dbReference type="HOGENOM" id="CLU_499670_0_0_1"/>
<keyword evidence="3 6" id="KW-1133">Transmembrane helix</keyword>
<dbReference type="RefSeq" id="XP_008715257.1">
    <property type="nucleotide sequence ID" value="XM_008717035.1"/>
</dbReference>
<evidence type="ECO:0000256" key="4">
    <source>
        <dbReference type="ARBA" id="ARBA00023136"/>
    </source>
</evidence>
<dbReference type="OrthoDB" id="5430750at2759"/>
<accession>W2S490</accession>
<dbReference type="GO" id="GO:0005886">
    <property type="term" value="C:plasma membrane"/>
    <property type="evidence" value="ECO:0007669"/>
    <property type="project" value="UniProtKB-SubCell"/>
</dbReference>
<dbReference type="GO" id="GO:0015087">
    <property type="term" value="F:cobalt ion transmembrane transporter activity"/>
    <property type="evidence" value="ECO:0007669"/>
    <property type="project" value="TreeGrafter"/>
</dbReference>
<gene>
    <name evidence="7" type="ORF">HMPREF1541_02680</name>
</gene>